<dbReference type="EMBL" id="LM995447">
    <property type="protein sequence ID" value="CDZ24662.1"/>
    <property type="molecule type" value="Genomic_DNA"/>
</dbReference>
<feature type="domain" description="HTH cro/C1-type" evidence="1">
    <location>
        <begin position="7"/>
        <end position="62"/>
    </location>
</feature>
<dbReference type="Pfam" id="PF01381">
    <property type="entry name" value="HTH_3"/>
    <property type="match status" value="1"/>
</dbReference>
<dbReference type="GO" id="GO:0003677">
    <property type="term" value="F:DNA binding"/>
    <property type="evidence" value="ECO:0007669"/>
    <property type="project" value="InterPro"/>
</dbReference>
<evidence type="ECO:0000259" key="1">
    <source>
        <dbReference type="PROSITE" id="PS50943"/>
    </source>
</evidence>
<evidence type="ECO:0000313" key="3">
    <source>
        <dbReference type="Proteomes" id="UP000032431"/>
    </source>
</evidence>
<dbReference type="Proteomes" id="UP000032431">
    <property type="component" value="Chromosome I"/>
</dbReference>
<reference evidence="3" key="1">
    <citation type="submission" date="2014-07" db="EMBL/GenBank/DDBJ databases">
        <authorList>
            <person name="Wibberg D."/>
        </authorList>
    </citation>
    <scope>NUCLEOTIDE SEQUENCE [LARGE SCALE GENOMIC DNA]</scope>
    <source>
        <strain evidence="3">DG5</strain>
    </source>
</reference>
<evidence type="ECO:0000313" key="2">
    <source>
        <dbReference type="EMBL" id="CDZ24662.1"/>
    </source>
</evidence>
<dbReference type="CDD" id="cd00093">
    <property type="entry name" value="HTH_XRE"/>
    <property type="match status" value="1"/>
</dbReference>
<dbReference type="SMART" id="SM00530">
    <property type="entry name" value="HTH_XRE"/>
    <property type="match status" value="1"/>
</dbReference>
<dbReference type="AlphaFoldDB" id="A0A078KQ55"/>
<dbReference type="OrthoDB" id="1863057at2"/>
<name>A0A078KQ55_9FIRM</name>
<keyword evidence="3" id="KW-1185">Reference proteome</keyword>
<organism evidence="2 3">
    <name type="scientific">[Clostridium] cellulosi</name>
    <dbReference type="NCBI Taxonomy" id="29343"/>
    <lineage>
        <taxon>Bacteria</taxon>
        <taxon>Bacillati</taxon>
        <taxon>Bacillota</taxon>
        <taxon>Clostridia</taxon>
        <taxon>Eubacteriales</taxon>
        <taxon>Oscillospiraceae</taxon>
        <taxon>Oscillospiraceae incertae sedis</taxon>
    </lineage>
</organism>
<dbReference type="PATRIC" id="fig|29343.3.peg.1637"/>
<dbReference type="HOGENOM" id="CLU_066192_4_3_9"/>
<proteinExistence type="predicted"/>
<dbReference type="PROSITE" id="PS50943">
    <property type="entry name" value="HTH_CROC1"/>
    <property type="match status" value="1"/>
</dbReference>
<accession>A0A078KQ55</accession>
<protein>
    <recommendedName>
        <fullName evidence="1">HTH cro/C1-type domain-containing protein</fullName>
    </recommendedName>
</protein>
<dbReference type="InterPro" id="IPR010982">
    <property type="entry name" value="Lambda_DNA-bd_dom_sf"/>
</dbReference>
<dbReference type="KEGG" id="ccel:CCDG5_1552"/>
<dbReference type="STRING" id="29343.CCDG5_1552"/>
<dbReference type="Gene3D" id="1.10.260.40">
    <property type="entry name" value="lambda repressor-like DNA-binding domains"/>
    <property type="match status" value="1"/>
</dbReference>
<dbReference type="SUPFAM" id="SSF47413">
    <property type="entry name" value="lambda repressor-like DNA-binding domains"/>
    <property type="match status" value="1"/>
</dbReference>
<gene>
    <name evidence="2" type="ORF">CCDG5_1552</name>
</gene>
<sequence length="115" mass="13002">MDIGARIKSRRLELGMSLDDLGKRIGVNRSTIKRYEDGLIKNIPQKTVEMLAVALKTTPSYLMGWDSEKKQDDLQLDGEILLLAREMQKLPADKRNLLKNIIKTMSDIASGESEK</sequence>
<dbReference type="InterPro" id="IPR001387">
    <property type="entry name" value="Cro/C1-type_HTH"/>
</dbReference>